<feature type="domain" description="HNH nuclease" evidence="1">
    <location>
        <begin position="275"/>
        <end position="324"/>
    </location>
</feature>
<dbReference type="RefSeq" id="WP_052426147.1">
    <property type="nucleotide sequence ID" value="NZ_AXCY01000034.1"/>
</dbReference>
<dbReference type="CDD" id="cd00085">
    <property type="entry name" value="HNHc"/>
    <property type="match status" value="1"/>
</dbReference>
<organism evidence="2 3">
    <name type="scientific">Cellulomonas carbonis T26</name>
    <dbReference type="NCBI Taxonomy" id="947969"/>
    <lineage>
        <taxon>Bacteria</taxon>
        <taxon>Bacillati</taxon>
        <taxon>Actinomycetota</taxon>
        <taxon>Actinomycetes</taxon>
        <taxon>Micrococcales</taxon>
        <taxon>Cellulomonadaceae</taxon>
        <taxon>Cellulomonas</taxon>
    </lineage>
</organism>
<reference evidence="2 3" key="1">
    <citation type="submission" date="2013-08" db="EMBL/GenBank/DDBJ databases">
        <title>Genome sequencing of Cellulomonas carbonis T26.</title>
        <authorList>
            <person name="Chen F."/>
            <person name="Li Y."/>
            <person name="Wang G."/>
        </authorList>
    </citation>
    <scope>NUCLEOTIDE SEQUENCE [LARGE SCALE GENOMIC DNA]</scope>
    <source>
        <strain evidence="2 3">T26</strain>
    </source>
</reference>
<dbReference type="Proteomes" id="UP000029839">
    <property type="component" value="Unassembled WGS sequence"/>
</dbReference>
<dbReference type="Pfam" id="PF13391">
    <property type="entry name" value="HNH_2"/>
    <property type="match status" value="1"/>
</dbReference>
<dbReference type="OrthoDB" id="4464809at2"/>
<dbReference type="InterPro" id="IPR003615">
    <property type="entry name" value="HNH_nuc"/>
</dbReference>
<gene>
    <name evidence="2" type="ORF">N868_12880</name>
</gene>
<evidence type="ECO:0000313" key="3">
    <source>
        <dbReference type="Proteomes" id="UP000029839"/>
    </source>
</evidence>
<proteinExistence type="predicted"/>
<name>A0A0A0BTD4_9CELL</name>
<accession>A0A0A0BTD4</accession>
<evidence type="ECO:0000259" key="1">
    <source>
        <dbReference type="Pfam" id="PF13391"/>
    </source>
</evidence>
<dbReference type="AlphaFoldDB" id="A0A0A0BTD4"/>
<protein>
    <recommendedName>
        <fullName evidence="1">HNH nuclease domain-containing protein</fullName>
    </recommendedName>
</protein>
<keyword evidence="3" id="KW-1185">Reference proteome</keyword>
<comment type="caution">
    <text evidence="2">The sequence shown here is derived from an EMBL/GenBank/DDBJ whole genome shotgun (WGS) entry which is preliminary data.</text>
</comment>
<evidence type="ECO:0000313" key="2">
    <source>
        <dbReference type="EMBL" id="KGM10952.1"/>
    </source>
</evidence>
<sequence>MESVGVLEAALEAAFAQYDVEGERRLRVRFDMAHSRHVTVRDGRRYDADILGSLILAQASSRLARLVTDSPAALVEASGEKVRSLAAWSREDELAWRMSVWDAVRENDADARWLRERGVYGGMQGIWVDAERTRALRDLGVAVAVRHTGRHYADDIDDRMAIYYYPRTARPASRDMNEVEAVKNAAELHLPIFFIGEGPRGLRPVRLAWVIAADDRAEVFLLEFAEAEPRHLDVDESRHPFELTVNRRRSRSTTERLVRAPEFKYRVLARHGGRCAVTGLGIPVVLDAAHVVPVADGGSDDERNGLLLTANLHRAFDAHLWAIEPSTLLLHVRRQGPSLSELQVDALSLRSDVRPPHRDALEWRWRKFAHSTRSTDLGDTLADARVSGRIQ</sequence>
<reference evidence="2 3" key="2">
    <citation type="journal article" date="2015" name="Stand. Genomic Sci.">
        <title>Draft genome sequence of Cellulomonas carbonis T26(T) and comparative analysis of six Cellulomonas genomes.</title>
        <authorList>
            <person name="Zhuang W."/>
            <person name="Zhang S."/>
            <person name="Xia X."/>
            <person name="Wang G."/>
        </authorList>
    </citation>
    <scope>NUCLEOTIDE SEQUENCE [LARGE SCALE GENOMIC DNA]</scope>
    <source>
        <strain evidence="2 3">T26</strain>
    </source>
</reference>
<dbReference type="EMBL" id="AXCY01000034">
    <property type="protein sequence ID" value="KGM10952.1"/>
    <property type="molecule type" value="Genomic_DNA"/>
</dbReference>